<dbReference type="PANTHER" id="PTHR47064">
    <property type="entry name" value="PUTATIVE (AFU_ORTHOLOGUE AFUA_1G08990)-RELATED"/>
    <property type="match status" value="1"/>
</dbReference>
<proteinExistence type="predicted"/>
<dbReference type="InterPro" id="IPR011042">
    <property type="entry name" value="6-blade_b-propeller_TolB-like"/>
</dbReference>
<evidence type="ECO:0000313" key="2">
    <source>
        <dbReference type="Proteomes" id="UP000812966"/>
    </source>
</evidence>
<name>A0A8K0NL72_9TREE</name>
<comment type="caution">
    <text evidence="1">The sequence shown here is derived from an EMBL/GenBank/DDBJ whole genome shotgun (WGS) entry which is preliminary data.</text>
</comment>
<dbReference type="SUPFAM" id="SSF63829">
    <property type="entry name" value="Calcium-dependent phosphotriesterase"/>
    <property type="match status" value="1"/>
</dbReference>
<evidence type="ECO:0000313" key="1">
    <source>
        <dbReference type="EMBL" id="KAG7529307.1"/>
    </source>
</evidence>
<dbReference type="PANTHER" id="PTHR47064:SF2">
    <property type="entry name" value="SMP-30_GLUCONOLACTONASE_LRE-LIKE REGION DOMAIN-CONTAINING PROTEIN-RELATED"/>
    <property type="match status" value="1"/>
</dbReference>
<dbReference type="AlphaFoldDB" id="A0A8K0NL72"/>
<dbReference type="Pfam" id="PF01731">
    <property type="entry name" value="Arylesterase"/>
    <property type="match status" value="1"/>
</dbReference>
<accession>A0A8K0NL72</accession>
<reference evidence="1" key="1">
    <citation type="submission" date="2020-04" db="EMBL/GenBank/DDBJ databases">
        <title>Analysis of mating type loci in Filobasidium floriforme.</title>
        <authorList>
            <person name="Nowrousian M."/>
        </authorList>
    </citation>
    <scope>NUCLEOTIDE SEQUENCE</scope>
    <source>
        <strain evidence="1">CBS 6242</strain>
    </source>
</reference>
<keyword evidence="2" id="KW-1185">Reference proteome</keyword>
<dbReference type="Gene3D" id="2.120.10.30">
    <property type="entry name" value="TolB, C-terminal domain"/>
    <property type="match status" value="1"/>
</dbReference>
<dbReference type="GO" id="GO:0004064">
    <property type="term" value="F:arylesterase activity"/>
    <property type="evidence" value="ECO:0007669"/>
    <property type="project" value="InterPro"/>
</dbReference>
<dbReference type="Proteomes" id="UP000812966">
    <property type="component" value="Unassembled WGS sequence"/>
</dbReference>
<organism evidence="1 2">
    <name type="scientific">Filobasidium floriforme</name>
    <dbReference type="NCBI Taxonomy" id="5210"/>
    <lineage>
        <taxon>Eukaryota</taxon>
        <taxon>Fungi</taxon>
        <taxon>Dikarya</taxon>
        <taxon>Basidiomycota</taxon>
        <taxon>Agaricomycotina</taxon>
        <taxon>Tremellomycetes</taxon>
        <taxon>Filobasidiales</taxon>
        <taxon>Filobasidiaceae</taxon>
        <taxon>Filobasidium</taxon>
    </lineage>
</organism>
<dbReference type="EMBL" id="JABELV010000154">
    <property type="protein sequence ID" value="KAG7529307.1"/>
    <property type="molecule type" value="Genomic_DNA"/>
</dbReference>
<dbReference type="InterPro" id="IPR052988">
    <property type="entry name" value="Oryzine_lactonohydrolase"/>
</dbReference>
<evidence type="ECO:0008006" key="3">
    <source>
        <dbReference type="Google" id="ProtNLM"/>
    </source>
</evidence>
<dbReference type="InterPro" id="IPR002640">
    <property type="entry name" value="Arylesterase"/>
</dbReference>
<gene>
    <name evidence="1" type="ORF">FFLO_05735</name>
</gene>
<sequence length="419" mass="45852">MSCFPVSCASQHEYISRYPNVVQPHDLRSDRSSSCVPFPARKASPFVACDPAFWRLFQAAGPKLRVLAQDQTEHGNSFHEAGVWSEQTQSLFFTSNRRVDERGEAYTTLSRMDLSKRARAGSKLLQWQDLEQDEYPFPTPNGGTILPNGNILLCDQGRGDLQLSSLVVVDPTGKRRPRPVLNNHQLLPFNSLNDVVVVPPLCSASNGSHESGYQCSGNKEVEDDAASLGLSEGYVILFTDPSYGYEQHFKPAPRLPNQVYGFDPHTGEVKALAEGFDKPNGIVVDEKRKRCYITDTGYIRGDGSTCGTRPGTIHVFDIEPRSDEGFPFVLVNKRLFASVDCGQCHMIKLDTEGNVYAGCFDGVHCKAPTGTLLGKILLSDETGGQAGCANLCFIPGGLVCMAESRLFLVEGLDVHGALL</sequence>
<protein>
    <recommendedName>
        <fullName evidence="3">SMP-30/Gluconolactonase/LRE-like region domain-containing protein</fullName>
    </recommendedName>
</protein>